<dbReference type="SMART" id="SM00345">
    <property type="entry name" value="HTH_GNTR"/>
    <property type="match status" value="1"/>
</dbReference>
<dbReference type="RefSeq" id="WP_133587214.1">
    <property type="nucleotide sequence ID" value="NZ_SNVV01000001.1"/>
</dbReference>
<organism evidence="5 6">
    <name type="scientific">Azoarcus indigens</name>
    <dbReference type="NCBI Taxonomy" id="29545"/>
    <lineage>
        <taxon>Bacteria</taxon>
        <taxon>Pseudomonadati</taxon>
        <taxon>Pseudomonadota</taxon>
        <taxon>Betaproteobacteria</taxon>
        <taxon>Rhodocyclales</taxon>
        <taxon>Zoogloeaceae</taxon>
        <taxon>Azoarcus</taxon>
    </lineage>
</organism>
<dbReference type="InterPro" id="IPR000524">
    <property type="entry name" value="Tscrpt_reg_HTH_GntR"/>
</dbReference>
<accession>A0A4R6EEL3</accession>
<dbReference type="InterPro" id="IPR036390">
    <property type="entry name" value="WH_DNA-bd_sf"/>
</dbReference>
<keyword evidence="6" id="KW-1185">Reference proteome</keyword>
<keyword evidence="1" id="KW-0805">Transcription regulation</keyword>
<name>A0A4R6EEL3_9RHOO</name>
<dbReference type="Proteomes" id="UP000295129">
    <property type="component" value="Unassembled WGS sequence"/>
</dbReference>
<dbReference type="Pfam" id="PF00392">
    <property type="entry name" value="GntR"/>
    <property type="match status" value="1"/>
</dbReference>
<evidence type="ECO:0000256" key="1">
    <source>
        <dbReference type="ARBA" id="ARBA00023015"/>
    </source>
</evidence>
<dbReference type="EMBL" id="SNVV01000001">
    <property type="protein sequence ID" value="TDN56680.1"/>
    <property type="molecule type" value="Genomic_DNA"/>
</dbReference>
<dbReference type="SMART" id="SM00895">
    <property type="entry name" value="FCD"/>
    <property type="match status" value="1"/>
</dbReference>
<comment type="caution">
    <text evidence="5">The sequence shown here is derived from an EMBL/GenBank/DDBJ whole genome shotgun (WGS) entry which is preliminary data.</text>
</comment>
<keyword evidence="3" id="KW-0804">Transcription</keyword>
<dbReference type="PANTHER" id="PTHR43537">
    <property type="entry name" value="TRANSCRIPTIONAL REGULATOR, GNTR FAMILY"/>
    <property type="match status" value="1"/>
</dbReference>
<dbReference type="InterPro" id="IPR008920">
    <property type="entry name" value="TF_FadR/GntR_C"/>
</dbReference>
<dbReference type="PROSITE" id="PS50949">
    <property type="entry name" value="HTH_GNTR"/>
    <property type="match status" value="1"/>
</dbReference>
<dbReference type="Pfam" id="PF07729">
    <property type="entry name" value="FCD"/>
    <property type="match status" value="1"/>
</dbReference>
<dbReference type="CDD" id="cd07377">
    <property type="entry name" value="WHTH_GntR"/>
    <property type="match status" value="1"/>
</dbReference>
<proteinExistence type="predicted"/>
<dbReference type="PRINTS" id="PR00035">
    <property type="entry name" value="HTHGNTR"/>
</dbReference>
<dbReference type="PANTHER" id="PTHR43537:SF51">
    <property type="entry name" value="HTH-TYPE TRANSCRIPTIONAL REGULATOR LGOR-RELATED"/>
    <property type="match status" value="1"/>
</dbReference>
<dbReference type="Gene3D" id="1.20.120.530">
    <property type="entry name" value="GntR ligand-binding domain-like"/>
    <property type="match status" value="1"/>
</dbReference>
<keyword evidence="2" id="KW-0238">DNA-binding</keyword>
<dbReference type="SUPFAM" id="SSF48008">
    <property type="entry name" value="GntR ligand-binding domain-like"/>
    <property type="match status" value="1"/>
</dbReference>
<dbReference type="GO" id="GO:0003677">
    <property type="term" value="F:DNA binding"/>
    <property type="evidence" value="ECO:0007669"/>
    <property type="project" value="UniProtKB-KW"/>
</dbReference>
<evidence type="ECO:0000313" key="6">
    <source>
        <dbReference type="Proteomes" id="UP000295129"/>
    </source>
</evidence>
<dbReference type="OrthoDB" id="5450856at2"/>
<evidence type="ECO:0000256" key="2">
    <source>
        <dbReference type="ARBA" id="ARBA00023125"/>
    </source>
</evidence>
<dbReference type="AlphaFoldDB" id="A0A4R6EEL3"/>
<reference evidence="5 6" key="1">
    <citation type="submission" date="2019-03" db="EMBL/GenBank/DDBJ databases">
        <title>Genomic Encyclopedia of Type Strains, Phase IV (KMG-IV): sequencing the most valuable type-strain genomes for metagenomic binning, comparative biology and taxonomic classification.</title>
        <authorList>
            <person name="Goeker M."/>
        </authorList>
    </citation>
    <scope>NUCLEOTIDE SEQUENCE [LARGE SCALE GENOMIC DNA]</scope>
    <source>
        <strain evidence="5 6">DSM 12121</strain>
    </source>
</reference>
<evidence type="ECO:0000259" key="4">
    <source>
        <dbReference type="PROSITE" id="PS50949"/>
    </source>
</evidence>
<dbReference type="SUPFAM" id="SSF46785">
    <property type="entry name" value="Winged helix' DNA-binding domain"/>
    <property type="match status" value="1"/>
</dbReference>
<evidence type="ECO:0000256" key="3">
    <source>
        <dbReference type="ARBA" id="ARBA00023163"/>
    </source>
</evidence>
<feature type="domain" description="HTH gntR-type" evidence="4">
    <location>
        <begin position="15"/>
        <end position="83"/>
    </location>
</feature>
<dbReference type="GO" id="GO:0003700">
    <property type="term" value="F:DNA-binding transcription factor activity"/>
    <property type="evidence" value="ECO:0007669"/>
    <property type="project" value="InterPro"/>
</dbReference>
<dbReference type="Gene3D" id="1.10.10.10">
    <property type="entry name" value="Winged helix-like DNA-binding domain superfamily/Winged helix DNA-binding domain"/>
    <property type="match status" value="1"/>
</dbReference>
<gene>
    <name evidence="5" type="ORF">C7389_10159</name>
</gene>
<dbReference type="InterPro" id="IPR011711">
    <property type="entry name" value="GntR_C"/>
</dbReference>
<evidence type="ECO:0000313" key="5">
    <source>
        <dbReference type="EMBL" id="TDN56680.1"/>
    </source>
</evidence>
<dbReference type="InterPro" id="IPR036388">
    <property type="entry name" value="WH-like_DNA-bd_sf"/>
</dbReference>
<sequence length="237" mass="25185">MPASSPSPAPLLGKTSLVDLAVAALRERISRGEWPVGSRIPIEPELATLLGVSRNTVREAVRVLAFCGLLDVRQGDGTYVASRLDPSRAMAGLCRASVLEHLETRAMLEVEAARLAALRRTEDDLAALRATLAARNTHHEGETPEAYVARDLAFHRQVLSAAHNSALAALYDFFSDAVQHVVLLMLADESVTNPDDDAHTAIVDAIAAGDAEAAACAARQLIKPLQQTAPQPNGDCA</sequence>
<protein>
    <submittedName>
        <fullName evidence="5">GntR family transcriptional regulator</fullName>
    </submittedName>
</protein>